<feature type="transmembrane region" description="Helical" evidence="2">
    <location>
        <begin position="65"/>
        <end position="82"/>
    </location>
</feature>
<protein>
    <submittedName>
        <fullName evidence="3">Uncharacterized protein</fullName>
    </submittedName>
</protein>
<proteinExistence type="predicted"/>
<feature type="compositionally biased region" description="Low complexity" evidence="1">
    <location>
        <begin position="40"/>
        <end position="55"/>
    </location>
</feature>
<evidence type="ECO:0000313" key="4">
    <source>
        <dbReference type="Proteomes" id="UP000015001"/>
    </source>
</evidence>
<dbReference type="HOGENOM" id="CLU_2107540_0_0_11"/>
<dbReference type="AlphaFoldDB" id="S4N194"/>
<feature type="region of interest" description="Disordered" evidence="1">
    <location>
        <begin position="86"/>
        <end position="115"/>
    </location>
</feature>
<dbReference type="EMBL" id="AOPY01001253">
    <property type="protein sequence ID" value="EPJ42495.1"/>
    <property type="molecule type" value="Genomic_DNA"/>
</dbReference>
<evidence type="ECO:0000256" key="1">
    <source>
        <dbReference type="SAM" id="MobiDB-lite"/>
    </source>
</evidence>
<dbReference type="Proteomes" id="UP000015001">
    <property type="component" value="Unassembled WGS sequence"/>
</dbReference>
<keyword evidence="2" id="KW-1133">Transmembrane helix</keyword>
<gene>
    <name evidence="3" type="ORF">STAFG_0445</name>
</gene>
<accession>S4N194</accession>
<feature type="region of interest" description="Disordered" evidence="1">
    <location>
        <begin position="1"/>
        <end position="58"/>
    </location>
</feature>
<keyword evidence="4" id="KW-1185">Reference proteome</keyword>
<organism evidence="3 4">
    <name type="scientific">Streptomyces afghaniensis 772</name>
    <dbReference type="NCBI Taxonomy" id="1283301"/>
    <lineage>
        <taxon>Bacteria</taxon>
        <taxon>Bacillati</taxon>
        <taxon>Actinomycetota</taxon>
        <taxon>Actinomycetes</taxon>
        <taxon>Kitasatosporales</taxon>
        <taxon>Streptomycetaceae</taxon>
        <taxon>Streptomyces</taxon>
    </lineage>
</organism>
<feature type="compositionally biased region" description="Polar residues" evidence="1">
    <location>
        <begin position="22"/>
        <end position="32"/>
    </location>
</feature>
<evidence type="ECO:0000256" key="2">
    <source>
        <dbReference type="SAM" id="Phobius"/>
    </source>
</evidence>
<keyword evidence="2" id="KW-0812">Transmembrane</keyword>
<sequence length="115" mass="11666">MRGSGASRGGTPSRSGARPTPTGRNGTRSDSGNRPAPHSGTGRPGPRNTGTGLRPANPRLLRQRLFVFVVVTLLVAVGIALVQGCQGSARGLGGDGGGLRQGHVQQGYGPQGFEP</sequence>
<keyword evidence="2" id="KW-0472">Membrane</keyword>
<dbReference type="PATRIC" id="fig|1283301.3.peg.432"/>
<name>S4N194_9ACTN</name>
<feature type="compositionally biased region" description="Gly residues" evidence="1">
    <location>
        <begin position="90"/>
        <end position="100"/>
    </location>
</feature>
<evidence type="ECO:0000313" key="3">
    <source>
        <dbReference type="EMBL" id="EPJ42495.1"/>
    </source>
</evidence>
<comment type="caution">
    <text evidence="3">The sequence shown here is derived from an EMBL/GenBank/DDBJ whole genome shotgun (WGS) entry which is preliminary data.</text>
</comment>
<reference evidence="3 4" key="1">
    <citation type="submission" date="2013-02" db="EMBL/GenBank/DDBJ databases">
        <title>Draft Genome Sequence of Streptomyces afghaniensis, Which Produces Compounds of the Julimycin B-Complex.</title>
        <authorList>
            <person name="Gruening B.A."/>
            <person name="Praeg A."/>
            <person name="Erxleben A."/>
            <person name="Guenther S."/>
            <person name="Fiedler H.-P."/>
            <person name="Goodfellow M."/>
            <person name="Mueller M."/>
        </authorList>
    </citation>
    <scope>NUCLEOTIDE SEQUENCE [LARGE SCALE GENOMIC DNA]</scope>
    <source>
        <strain evidence="3 4">772</strain>
    </source>
</reference>